<proteinExistence type="predicted"/>
<organism evidence="1 2">
    <name type="scientific">Aquirufa antheringensis</name>
    <dbReference type="NCBI Taxonomy" id="2516559"/>
    <lineage>
        <taxon>Bacteria</taxon>
        <taxon>Pseudomonadati</taxon>
        <taxon>Bacteroidota</taxon>
        <taxon>Cytophagia</taxon>
        <taxon>Cytophagales</taxon>
        <taxon>Flectobacillaceae</taxon>
        <taxon>Aquirufa</taxon>
    </lineage>
</organism>
<sequence>MFSTLFYLFILFYDGIFAKSSEEYNAQITLLNKQIASHQYDAALRNAQTLQHFTLYTNPEVEHLIAILELKTHKNSIQGEHLLIKDQSISNDILYSYFMALNGHTREGYTDLHRSIIQNGNVDTLVKAFELYAINFPQNKLKKQASSAQMISQTQKINTQEALSLLDLMKKKQKNLIY</sequence>
<reference evidence="1 2" key="1">
    <citation type="submission" date="2019-02" db="EMBL/GenBank/DDBJ databases">
        <title>Genome of a new Bacteroidetes strain.</title>
        <authorList>
            <person name="Pitt A."/>
        </authorList>
    </citation>
    <scope>NUCLEOTIDE SEQUENCE [LARGE SCALE GENOMIC DNA]</scope>
    <source>
        <strain evidence="1 2">103A-SOEBACH</strain>
    </source>
</reference>
<gene>
    <name evidence="1" type="ORF">EWU20_07525</name>
</gene>
<evidence type="ECO:0000313" key="1">
    <source>
        <dbReference type="EMBL" id="TBH73217.1"/>
    </source>
</evidence>
<comment type="caution">
    <text evidence="1">The sequence shown here is derived from an EMBL/GenBank/DDBJ whole genome shotgun (WGS) entry which is preliminary data.</text>
</comment>
<dbReference type="EMBL" id="SEWY01000003">
    <property type="protein sequence ID" value="TBH73217.1"/>
    <property type="molecule type" value="Genomic_DNA"/>
</dbReference>
<evidence type="ECO:0000313" key="2">
    <source>
        <dbReference type="Proteomes" id="UP000293583"/>
    </source>
</evidence>
<dbReference type="Proteomes" id="UP000293583">
    <property type="component" value="Unassembled WGS sequence"/>
</dbReference>
<dbReference type="AlphaFoldDB" id="A0A4Q9BBJ8"/>
<dbReference type="RefSeq" id="WP_130923340.1">
    <property type="nucleotide sequence ID" value="NZ_SEWY01000003.1"/>
</dbReference>
<keyword evidence="2" id="KW-1185">Reference proteome</keyword>
<protein>
    <submittedName>
        <fullName evidence="1">Uncharacterized protein</fullName>
    </submittedName>
</protein>
<name>A0A4Q9BBJ8_9BACT</name>
<accession>A0A4Q9BBJ8</accession>